<evidence type="ECO:0000313" key="1">
    <source>
        <dbReference type="EMBL" id="CAA9228961.1"/>
    </source>
</evidence>
<dbReference type="AlphaFoldDB" id="A0A6J4HQ79"/>
<protein>
    <submittedName>
        <fullName evidence="1">Uncharacterized protein</fullName>
    </submittedName>
</protein>
<proteinExistence type="predicted"/>
<reference evidence="1" key="1">
    <citation type="submission" date="2020-02" db="EMBL/GenBank/DDBJ databases">
        <authorList>
            <person name="Meier V. D."/>
        </authorList>
    </citation>
    <scope>NUCLEOTIDE SEQUENCE</scope>
    <source>
        <strain evidence="1">AVDCRST_MAG63</strain>
    </source>
</reference>
<name>A0A6J4HQ79_9BACT</name>
<dbReference type="EMBL" id="CADCTO010000116">
    <property type="protein sequence ID" value="CAA9228961.1"/>
    <property type="molecule type" value="Genomic_DNA"/>
</dbReference>
<organism evidence="1">
    <name type="scientific">uncultured Armatimonadetes bacterium</name>
    <dbReference type="NCBI Taxonomy" id="157466"/>
    <lineage>
        <taxon>Bacteria</taxon>
        <taxon>Bacillati</taxon>
        <taxon>Armatimonadota</taxon>
        <taxon>environmental samples</taxon>
    </lineage>
</organism>
<accession>A0A6J4HQ79</accession>
<sequence>MRSSGGASTGQPAGSTSFGGPFLGAALWQIDPALGIAAGAGTSAAFGGAFWSVLRATDPRKQLEEYVLREEMATIFPLLDLAPAESAYSRAVLALADIEGYMDGETARGMLRRMNDLLASDRELAARRAEVADALAETGPAGLTARRDALARQAERATDPGTRDALAHSARMYEARIENAATLGATRDRLDAQREAILETLVSLHSTLARMRLAPREAAAPDVTQLQQSLADLTNQTRSVEQAVQEVIALRSGL</sequence>
<gene>
    <name evidence="1" type="ORF">AVDCRST_MAG63-869</name>
</gene>